<comment type="caution">
    <text evidence="2">The sequence shown here is derived from an EMBL/GenBank/DDBJ whole genome shotgun (WGS) entry which is preliminary data.</text>
</comment>
<dbReference type="SMR" id="A0AB74N403"/>
<reference evidence="2 4" key="2">
    <citation type="submission" date="2019-08" db="EMBL/GenBank/DDBJ databases">
        <title>Whole genome sequencing of Aggregatibacter actinomycetemcomitans cultured from blood stream infections in Denmark reveals a novel phylogenetic lineage expressing serotype a membrane O polysaccharide.</title>
        <authorList>
            <person name="Nedergaard S."/>
            <person name="Kobel C.M."/>
            <person name="Nielsen M.B."/>
            <person name="Moeller R.T."/>
            <person name="Jensen A.B."/>
            <person name="Noerskov-Lauritsen N."/>
        </authorList>
    </citation>
    <scope>NUCLEOTIDE SEQUENCE [LARGE SCALE GENOMIC DNA]</scope>
    <source>
        <strain evidence="2 4">PN_563</strain>
    </source>
</reference>
<organism evidence="2 4">
    <name type="scientific">Aggregatibacter actinomycetemcomitans</name>
    <name type="common">Actinobacillus actinomycetemcomitans</name>
    <name type="synonym">Haemophilus actinomycetemcomitans</name>
    <dbReference type="NCBI Taxonomy" id="714"/>
    <lineage>
        <taxon>Bacteria</taxon>
        <taxon>Pseudomonadati</taxon>
        <taxon>Pseudomonadota</taxon>
        <taxon>Gammaproteobacteria</taxon>
        <taxon>Pasteurellales</taxon>
        <taxon>Pasteurellaceae</taxon>
        <taxon>Aggregatibacter</taxon>
    </lineage>
</organism>
<reference evidence="1 3" key="1">
    <citation type="submission" date="2017-10" db="EMBL/GenBank/DDBJ databases">
        <title>Draft genome sequences of Aggregatibacter actinomycetemcomitans strains 310a and 310b.</title>
        <authorList>
            <person name="May A.C."/>
            <person name="Ohta H."/>
            <person name="Maeda H."/>
            <person name="Kokeguchi S."/>
            <person name="Cugini C."/>
        </authorList>
    </citation>
    <scope>NUCLEOTIDE SEQUENCE [LARGE SCALE GENOMIC DNA]</scope>
    <source>
        <strain evidence="1 3">310b</strain>
    </source>
</reference>
<gene>
    <name evidence="1" type="ORF">CQR80_09475</name>
    <name evidence="2" type="ORF">FXB79_08155</name>
</gene>
<dbReference type="AlphaFoldDB" id="A0AB74N403"/>
<dbReference type="Proteomes" id="UP000226080">
    <property type="component" value="Unassembled WGS sequence"/>
</dbReference>
<keyword evidence="3" id="KW-1185">Reference proteome</keyword>
<dbReference type="RefSeq" id="WP_005545534.1">
    <property type="nucleotide sequence ID" value="NZ_CP012958.1"/>
</dbReference>
<evidence type="ECO:0000313" key="1">
    <source>
        <dbReference type="EMBL" id="PHO19985.1"/>
    </source>
</evidence>
<protein>
    <submittedName>
        <fullName evidence="2">2-octaprenyl-3-methyl-6-methoxy-1,4-benzoquinol hydroxylase</fullName>
    </submittedName>
</protein>
<dbReference type="GeneID" id="77212439"/>
<name>A0AB74N403_AGGAC</name>
<evidence type="ECO:0000313" key="4">
    <source>
        <dbReference type="Proteomes" id="UP000323012"/>
    </source>
</evidence>
<dbReference type="EMBL" id="VSED01000022">
    <property type="protein sequence ID" value="TYA38544.1"/>
    <property type="molecule type" value="Genomic_DNA"/>
</dbReference>
<dbReference type="Proteomes" id="UP000323012">
    <property type="component" value="Unassembled WGS sequence"/>
</dbReference>
<sequence length="43" mass="4948">MDLFYKAFKEKILPLKMLRNIALVAADKTPLLKKQALRYALGL</sequence>
<accession>A0AB74N403</accession>
<dbReference type="EMBL" id="PCGW01000020">
    <property type="protein sequence ID" value="PHO19985.1"/>
    <property type="molecule type" value="Genomic_DNA"/>
</dbReference>
<evidence type="ECO:0000313" key="3">
    <source>
        <dbReference type="Proteomes" id="UP000226080"/>
    </source>
</evidence>
<proteinExistence type="predicted"/>
<evidence type="ECO:0000313" key="2">
    <source>
        <dbReference type="EMBL" id="TYA38544.1"/>
    </source>
</evidence>